<dbReference type="SUPFAM" id="SSF88697">
    <property type="entry name" value="PUA domain-like"/>
    <property type="match status" value="1"/>
</dbReference>
<dbReference type="InterPro" id="IPR015947">
    <property type="entry name" value="PUA-like_sf"/>
</dbReference>
<feature type="domain" description="ASCH" evidence="1">
    <location>
        <begin position="4"/>
        <end position="66"/>
    </location>
</feature>
<dbReference type="Proteomes" id="UP000546464">
    <property type="component" value="Unassembled WGS sequence"/>
</dbReference>
<dbReference type="AlphaFoldDB" id="A0A842HEF8"/>
<dbReference type="Pfam" id="PF04266">
    <property type="entry name" value="ASCH"/>
    <property type="match status" value="1"/>
</dbReference>
<evidence type="ECO:0000259" key="1">
    <source>
        <dbReference type="Pfam" id="PF04266"/>
    </source>
</evidence>
<proteinExistence type="predicted"/>
<dbReference type="CDD" id="cd06554">
    <property type="entry name" value="ASCH_ASC-1_like"/>
    <property type="match status" value="1"/>
</dbReference>
<dbReference type="InterPro" id="IPR007374">
    <property type="entry name" value="ASCH_domain"/>
</dbReference>
<evidence type="ECO:0000313" key="2">
    <source>
        <dbReference type="EMBL" id="MBC2594903.1"/>
    </source>
</evidence>
<evidence type="ECO:0000313" key="3">
    <source>
        <dbReference type="Proteomes" id="UP000546464"/>
    </source>
</evidence>
<comment type="caution">
    <text evidence="2">The sequence shown here is derived from an EMBL/GenBank/DDBJ whole genome shotgun (WGS) entry which is preliminary data.</text>
</comment>
<gene>
    <name evidence="2" type="ORF">H5P28_11605</name>
</gene>
<dbReference type="EMBL" id="JACHVB010000035">
    <property type="protein sequence ID" value="MBC2594903.1"/>
    <property type="molecule type" value="Genomic_DNA"/>
</dbReference>
<dbReference type="Gene3D" id="2.30.130.30">
    <property type="entry name" value="Hypothetical protein"/>
    <property type="match status" value="1"/>
</dbReference>
<sequence length="126" mass="14109">MPALSIRQPWAWLIVNGHKDIENRDWTTNYRGPVFVHASKTFGPSEREDCEYVSEDYKIDMPADFALGGIVGLAHIVDCVDSHESPWFFGKHGLVLKDSRLLPFTACKGSLGFFTPKIDAILGGER</sequence>
<keyword evidence="3" id="KW-1185">Reference proteome</keyword>
<name>A0A842HEF8_9BACT</name>
<protein>
    <submittedName>
        <fullName evidence="2">ASCH domain-containing protein</fullName>
    </submittedName>
</protein>
<organism evidence="2 3">
    <name type="scientific">Ruficoccus amylovorans</name>
    <dbReference type="NCBI Taxonomy" id="1804625"/>
    <lineage>
        <taxon>Bacteria</taxon>
        <taxon>Pseudomonadati</taxon>
        <taxon>Verrucomicrobiota</taxon>
        <taxon>Opitutia</taxon>
        <taxon>Puniceicoccales</taxon>
        <taxon>Cerasicoccaceae</taxon>
        <taxon>Ruficoccus</taxon>
    </lineage>
</organism>
<reference evidence="2 3" key="1">
    <citation type="submission" date="2020-07" db="EMBL/GenBank/DDBJ databases">
        <authorList>
            <person name="Feng X."/>
        </authorList>
    </citation>
    <scope>NUCLEOTIDE SEQUENCE [LARGE SCALE GENOMIC DNA]</scope>
    <source>
        <strain evidence="2 3">JCM31066</strain>
    </source>
</reference>
<accession>A0A842HEF8</accession>